<name>A0A397TLP7_9GLOM</name>
<accession>A0A397TLP7</accession>
<evidence type="ECO:0000256" key="1">
    <source>
        <dbReference type="SAM" id="MobiDB-lite"/>
    </source>
</evidence>
<protein>
    <recommendedName>
        <fullName evidence="4">MABP domain-containing protein</fullName>
    </recommendedName>
</protein>
<dbReference type="Proteomes" id="UP000265703">
    <property type="component" value="Unassembled WGS sequence"/>
</dbReference>
<comment type="caution">
    <text evidence="2">The sequence shown here is derived from an EMBL/GenBank/DDBJ whole genome shotgun (WGS) entry which is preliminary data.</text>
</comment>
<gene>
    <name evidence="2" type="ORF">C1645_816210</name>
</gene>
<keyword evidence="3" id="KW-1185">Reference proteome</keyword>
<sequence>MKPVTGFTAIASENSTPPPDSDSLIWIKKDANSNHGGKYVFIGKYYEQDKPPVVKVDFLIQDEPEPHTPAHWKSNNTDLNAETKGHLPPPIEGWIAVNRDLAAGAGGSYIFAYYLKKDS</sequence>
<organism evidence="2 3">
    <name type="scientific">Glomus cerebriforme</name>
    <dbReference type="NCBI Taxonomy" id="658196"/>
    <lineage>
        <taxon>Eukaryota</taxon>
        <taxon>Fungi</taxon>
        <taxon>Fungi incertae sedis</taxon>
        <taxon>Mucoromycota</taxon>
        <taxon>Glomeromycotina</taxon>
        <taxon>Glomeromycetes</taxon>
        <taxon>Glomerales</taxon>
        <taxon>Glomeraceae</taxon>
        <taxon>Glomus</taxon>
    </lineage>
</organism>
<proteinExistence type="predicted"/>
<dbReference type="AlphaFoldDB" id="A0A397TLP7"/>
<dbReference type="EMBL" id="QKYT01000055">
    <property type="protein sequence ID" value="RIA95774.1"/>
    <property type="molecule type" value="Genomic_DNA"/>
</dbReference>
<feature type="region of interest" description="Disordered" evidence="1">
    <location>
        <begin position="1"/>
        <end position="24"/>
    </location>
</feature>
<evidence type="ECO:0008006" key="4">
    <source>
        <dbReference type="Google" id="ProtNLM"/>
    </source>
</evidence>
<dbReference type="Gene3D" id="2.100.10.50">
    <property type="match status" value="1"/>
</dbReference>
<evidence type="ECO:0000313" key="3">
    <source>
        <dbReference type="Proteomes" id="UP000265703"/>
    </source>
</evidence>
<feature type="region of interest" description="Disordered" evidence="1">
    <location>
        <begin position="65"/>
        <end position="85"/>
    </location>
</feature>
<evidence type="ECO:0000313" key="2">
    <source>
        <dbReference type="EMBL" id="RIA95774.1"/>
    </source>
</evidence>
<reference evidence="2 3" key="1">
    <citation type="submission" date="2018-06" db="EMBL/GenBank/DDBJ databases">
        <title>Comparative genomics reveals the genomic features of Rhizophagus irregularis, R. cerebriforme, R. diaphanum and Gigaspora rosea, and their symbiotic lifestyle signature.</title>
        <authorList>
            <person name="Morin E."/>
            <person name="San Clemente H."/>
            <person name="Chen E.C.H."/>
            <person name="De La Providencia I."/>
            <person name="Hainaut M."/>
            <person name="Kuo A."/>
            <person name="Kohler A."/>
            <person name="Murat C."/>
            <person name="Tang N."/>
            <person name="Roy S."/>
            <person name="Loubradou J."/>
            <person name="Henrissat B."/>
            <person name="Grigoriev I.V."/>
            <person name="Corradi N."/>
            <person name="Roux C."/>
            <person name="Martin F.M."/>
        </authorList>
    </citation>
    <scope>NUCLEOTIDE SEQUENCE [LARGE SCALE GENOMIC DNA]</scope>
    <source>
        <strain evidence="2 3">DAOM 227022</strain>
    </source>
</reference>